<organism evidence="1 2">
    <name type="scientific">Nonomuraea diastatica</name>
    <dbReference type="NCBI Taxonomy" id="1848329"/>
    <lineage>
        <taxon>Bacteria</taxon>
        <taxon>Bacillati</taxon>
        <taxon>Actinomycetota</taxon>
        <taxon>Actinomycetes</taxon>
        <taxon>Streptosporangiales</taxon>
        <taxon>Streptosporangiaceae</taxon>
        <taxon>Nonomuraea</taxon>
    </lineage>
</organism>
<dbReference type="InterPro" id="IPR048142">
    <property type="entry name" value="QRL_CxxC_CxxC"/>
</dbReference>
<proteinExistence type="predicted"/>
<evidence type="ECO:0000313" key="1">
    <source>
        <dbReference type="EMBL" id="TDD17864.1"/>
    </source>
</evidence>
<evidence type="ECO:0000313" key="2">
    <source>
        <dbReference type="Proteomes" id="UP000294543"/>
    </source>
</evidence>
<dbReference type="AlphaFoldDB" id="A0A4R4WME7"/>
<dbReference type="EMBL" id="SMKP01000080">
    <property type="protein sequence ID" value="TDD17864.1"/>
    <property type="molecule type" value="Genomic_DNA"/>
</dbReference>
<protein>
    <submittedName>
        <fullName evidence="1">Uncharacterized protein</fullName>
    </submittedName>
</protein>
<dbReference type="Proteomes" id="UP000294543">
    <property type="component" value="Unassembled WGS sequence"/>
</dbReference>
<gene>
    <name evidence="1" type="ORF">E1294_26570</name>
</gene>
<dbReference type="OrthoDB" id="4553528at2"/>
<sequence>MSRILARFFDPAGKRYGLPSWPWQMAPAHLLTLRQLAARGLRPGGQEVQGQVLWASRRYRARGGVRAAYLYDVRLALPKRTPTARQRAALGKALAARRTCPDCTRDVGYVLARHLGICNDCAERSAAA</sequence>
<dbReference type="RefSeq" id="WP_132512681.1">
    <property type="nucleotide sequence ID" value="NZ_SMKP01000080.1"/>
</dbReference>
<comment type="caution">
    <text evidence="1">The sequence shown here is derived from an EMBL/GenBank/DDBJ whole genome shotgun (WGS) entry which is preliminary data.</text>
</comment>
<accession>A0A4R4WME7</accession>
<keyword evidence="2" id="KW-1185">Reference proteome</keyword>
<dbReference type="NCBIfam" id="NF041638">
    <property type="entry name" value="QRL_CxxC_CxxC"/>
    <property type="match status" value="1"/>
</dbReference>
<reference evidence="1 2" key="1">
    <citation type="submission" date="2019-03" db="EMBL/GenBank/DDBJ databases">
        <title>Draft genome sequences of novel Actinobacteria.</title>
        <authorList>
            <person name="Sahin N."/>
            <person name="Ay H."/>
            <person name="Saygin H."/>
        </authorList>
    </citation>
    <scope>NUCLEOTIDE SEQUENCE [LARGE SCALE GENOMIC DNA]</scope>
    <source>
        <strain evidence="1 2">KC712</strain>
    </source>
</reference>
<name>A0A4R4WME7_9ACTN</name>